<dbReference type="Pfam" id="PF07250">
    <property type="entry name" value="Glyoxal_oxid_N"/>
    <property type="match status" value="1"/>
</dbReference>
<dbReference type="PANTHER" id="PTHR32208">
    <property type="entry name" value="SECRETED PROTEIN-RELATED"/>
    <property type="match status" value="1"/>
</dbReference>
<dbReference type="Pfam" id="PF09118">
    <property type="entry name" value="GO-like_E_set"/>
    <property type="match status" value="1"/>
</dbReference>
<protein>
    <recommendedName>
        <fullName evidence="7">Galactose oxidase-like Early set domain-containing protein</fullName>
    </recommendedName>
</protein>
<feature type="domain" description="Galactose oxidase-like Early set" evidence="4">
    <location>
        <begin position="413"/>
        <end position="515"/>
    </location>
</feature>
<dbReference type="SUPFAM" id="SSF81296">
    <property type="entry name" value="E set domains"/>
    <property type="match status" value="1"/>
</dbReference>
<dbReference type="Proteomes" id="UP000230069">
    <property type="component" value="Unassembled WGS sequence"/>
</dbReference>
<dbReference type="PANTHER" id="PTHR32208:SF71">
    <property type="entry name" value="GLYOXAL OXIDASE-RELATED PROTEIN"/>
    <property type="match status" value="1"/>
</dbReference>
<dbReference type="AlphaFoldDB" id="A0A2G5EY43"/>
<evidence type="ECO:0000313" key="5">
    <source>
        <dbReference type="EMBL" id="PIA60631.1"/>
    </source>
</evidence>
<gene>
    <name evidence="5" type="ORF">AQUCO_00300264v1</name>
</gene>
<feature type="signal peptide" evidence="2">
    <location>
        <begin position="1"/>
        <end position="20"/>
    </location>
</feature>
<evidence type="ECO:0000256" key="2">
    <source>
        <dbReference type="SAM" id="SignalP"/>
    </source>
</evidence>
<evidence type="ECO:0000256" key="1">
    <source>
        <dbReference type="ARBA" id="ARBA00022729"/>
    </source>
</evidence>
<evidence type="ECO:0000259" key="4">
    <source>
        <dbReference type="Pfam" id="PF09118"/>
    </source>
</evidence>
<accession>A0A2G5EY43</accession>
<proteinExistence type="predicted"/>
<dbReference type="Gene3D" id="2.60.40.10">
    <property type="entry name" value="Immunoglobulins"/>
    <property type="match status" value="1"/>
</dbReference>
<evidence type="ECO:0000259" key="3">
    <source>
        <dbReference type="Pfam" id="PF07250"/>
    </source>
</evidence>
<dbReference type="InParanoid" id="A0A2G5EY43"/>
<dbReference type="InterPro" id="IPR013783">
    <property type="entry name" value="Ig-like_fold"/>
</dbReference>
<dbReference type="OrthoDB" id="2019572at2759"/>
<keyword evidence="1 2" id="KW-0732">Signal</keyword>
<keyword evidence="6" id="KW-1185">Reference proteome</keyword>
<dbReference type="EMBL" id="KZ305020">
    <property type="protein sequence ID" value="PIA60631.1"/>
    <property type="molecule type" value="Genomic_DNA"/>
</dbReference>
<dbReference type="InterPro" id="IPR037293">
    <property type="entry name" value="Gal_Oxidase_central_sf"/>
</dbReference>
<dbReference type="InterPro" id="IPR009880">
    <property type="entry name" value="Glyoxal_oxidase_N"/>
</dbReference>
<dbReference type="STRING" id="218851.A0A2G5EY43"/>
<feature type="chain" id="PRO_5013686986" description="Galactose oxidase-like Early set domain-containing protein" evidence="2">
    <location>
        <begin position="21"/>
        <end position="517"/>
    </location>
</feature>
<reference evidence="5 6" key="1">
    <citation type="submission" date="2017-09" db="EMBL/GenBank/DDBJ databases">
        <title>WGS assembly of Aquilegia coerulea Goldsmith.</title>
        <authorList>
            <person name="Hodges S."/>
            <person name="Kramer E."/>
            <person name="Nordborg M."/>
            <person name="Tomkins J."/>
            <person name="Borevitz J."/>
            <person name="Derieg N."/>
            <person name="Yan J."/>
            <person name="Mihaltcheva S."/>
            <person name="Hayes R.D."/>
            <person name="Rokhsar D."/>
        </authorList>
    </citation>
    <scope>NUCLEOTIDE SEQUENCE [LARGE SCALE GENOMIC DNA]</scope>
    <source>
        <strain evidence="6">cv. Goldsmith</strain>
    </source>
</reference>
<name>A0A2G5EY43_AQUCA</name>
<dbReference type="Gene3D" id="2.130.10.80">
    <property type="entry name" value="Galactose oxidase/kelch, beta-propeller"/>
    <property type="match status" value="1"/>
</dbReference>
<dbReference type="InterPro" id="IPR011043">
    <property type="entry name" value="Gal_Oxase/kelch_b-propeller"/>
</dbReference>
<evidence type="ECO:0008006" key="7">
    <source>
        <dbReference type="Google" id="ProtNLM"/>
    </source>
</evidence>
<dbReference type="InterPro" id="IPR014756">
    <property type="entry name" value="Ig_E-set"/>
</dbReference>
<sequence>MEFLFLFFILILIFLPLVRCQFFPLSSIFTGGEWRILHRSIGISAMHMQLLHNNQVVMFDRTDFGPSNLSLPFGRCRVDANDIALKNDCTAHSLLYDIGTNIYRPLMVQTDTFCSSGAVLPDGTFIQIGGYNDGDRTIRTLTPCITNDCDWIEHPEYLNERRWYATNQRLPDGRIIIVGGRRQFNYEFYPKGSGDDNTYELSFLRETNDDQENNLYPFLHLLPNGNLFIFANTRAILFDYRRNQIVREFPQIPGGDPRNYPSSGSSVLLPIRFSDNPGRFIEAEVLICGGAPKGSAANALRGTFVLATPMCGRLRVTDSNPAWEMEQMPNRRVMGDMLILPTGDIIIINGARSGTAGWELGRHPVTIPLVYRPDEPSSNPHTNYSFTNVRYPTELSLESFSPPYLAPEYDNIRPRITACPEIINYGQTMSITFFVPEYRSASHVSVRILAPSFTTHSLAMNQRMVMLTVVAVRQVVIWTYEITAIGPALAEVAPSGYYLMFVVHDGTPSSGTWVKLQ</sequence>
<dbReference type="SUPFAM" id="SSF50965">
    <property type="entry name" value="Galactose oxidase, central domain"/>
    <property type="match status" value="1"/>
</dbReference>
<dbReference type="CDD" id="cd02851">
    <property type="entry name" value="E_set_GO_C"/>
    <property type="match status" value="1"/>
</dbReference>
<dbReference type="InterPro" id="IPR015202">
    <property type="entry name" value="GO-like_E_set"/>
</dbReference>
<feature type="domain" description="Glyoxal oxidase N-terminal" evidence="3">
    <location>
        <begin position="46"/>
        <end position="376"/>
    </location>
</feature>
<organism evidence="5 6">
    <name type="scientific">Aquilegia coerulea</name>
    <name type="common">Rocky mountain columbine</name>
    <dbReference type="NCBI Taxonomy" id="218851"/>
    <lineage>
        <taxon>Eukaryota</taxon>
        <taxon>Viridiplantae</taxon>
        <taxon>Streptophyta</taxon>
        <taxon>Embryophyta</taxon>
        <taxon>Tracheophyta</taxon>
        <taxon>Spermatophyta</taxon>
        <taxon>Magnoliopsida</taxon>
        <taxon>Ranunculales</taxon>
        <taxon>Ranunculaceae</taxon>
        <taxon>Thalictroideae</taxon>
        <taxon>Aquilegia</taxon>
    </lineage>
</organism>
<evidence type="ECO:0000313" key="6">
    <source>
        <dbReference type="Proteomes" id="UP000230069"/>
    </source>
</evidence>